<dbReference type="AlphaFoldDB" id="A0A075JIF9"/>
<feature type="compositionally biased region" description="Low complexity" evidence="1">
    <location>
        <begin position="47"/>
        <end position="69"/>
    </location>
</feature>
<evidence type="ECO:0000256" key="1">
    <source>
        <dbReference type="SAM" id="MobiDB-lite"/>
    </source>
</evidence>
<keyword evidence="4" id="KW-1185">Reference proteome</keyword>
<dbReference type="KEGG" id="dni:HX89_14540"/>
<keyword evidence="2" id="KW-0472">Membrane</keyword>
<dbReference type="HOGENOM" id="CLU_993266_0_0_11"/>
<dbReference type="RefSeq" id="WP_041229530.1">
    <property type="nucleotide sequence ID" value="NZ_CAKZHM010000206.1"/>
</dbReference>
<reference evidence="3 4" key="1">
    <citation type="submission" date="2014-07" db="EMBL/GenBank/DDBJ databases">
        <title>Genome Sequencing of Dermacoccus nishinomiyaensis.</title>
        <authorList>
            <person name="Hong K.W."/>
            <person name="Chan K.G."/>
        </authorList>
    </citation>
    <scope>NUCLEOTIDE SEQUENCE [LARGE SCALE GENOMIC DNA]</scope>
    <source>
        <strain evidence="3 4">M25</strain>
        <plasmid evidence="4">Plasmid unnamed</plasmid>
    </source>
</reference>
<sequence>MLRRAKKTKPAKATPGWVAWAVIAGVALILCVGLAVGAMQWMGGGSSTSRSAASPAATTHTTAAPNTSNRAQQDAIANRPMPEGDSTNMDATNFRPKPEVQATTPDLVLPKSTRTEAGVATGFPKTPEGAVAQLAALNVATYNNLDVNAGRAAYTAFAMPGAVGLADWNATKMAMRYYADNPSTDPTRMRATFTPVQGLIKGSVGDSWTLACVNGQVLYAYNGDSNRIGVWDCARMQWDDGKKRWMLAPGPNPARAPLTWPRDELSYRAGFRDLQNVPN</sequence>
<dbReference type="EMBL" id="CP008890">
    <property type="protein sequence ID" value="AIF41911.1"/>
    <property type="molecule type" value="Genomic_DNA"/>
</dbReference>
<gene>
    <name evidence="3" type="ORF">HX89_14540</name>
</gene>
<dbReference type="eggNOG" id="ENOG50335TT">
    <property type="taxonomic scope" value="Bacteria"/>
</dbReference>
<keyword evidence="2" id="KW-1133">Transmembrane helix</keyword>
<geneLocation type="plasmid" evidence="3 4">
    <name>unnamed</name>
</geneLocation>
<evidence type="ECO:0000313" key="4">
    <source>
        <dbReference type="Proteomes" id="UP000027986"/>
    </source>
</evidence>
<name>A0A075JIF9_9MICO</name>
<protein>
    <submittedName>
        <fullName evidence="3">Uncharacterized protein</fullName>
    </submittedName>
</protein>
<organism evidence="3 4">
    <name type="scientific">Dermacoccus nishinomiyaensis</name>
    <dbReference type="NCBI Taxonomy" id="1274"/>
    <lineage>
        <taxon>Bacteria</taxon>
        <taxon>Bacillati</taxon>
        <taxon>Actinomycetota</taxon>
        <taxon>Actinomycetes</taxon>
        <taxon>Micrococcales</taxon>
        <taxon>Dermacoccaceae</taxon>
        <taxon>Dermacoccus</taxon>
    </lineage>
</organism>
<evidence type="ECO:0000256" key="2">
    <source>
        <dbReference type="SAM" id="Phobius"/>
    </source>
</evidence>
<dbReference type="Proteomes" id="UP000027986">
    <property type="component" value="Plasmid unnamed"/>
</dbReference>
<dbReference type="GeneID" id="41842219"/>
<keyword evidence="2" id="KW-0812">Transmembrane</keyword>
<evidence type="ECO:0000313" key="3">
    <source>
        <dbReference type="EMBL" id="AIF41911.1"/>
    </source>
</evidence>
<feature type="region of interest" description="Disordered" evidence="1">
    <location>
        <begin position="44"/>
        <end position="106"/>
    </location>
</feature>
<proteinExistence type="predicted"/>
<feature type="transmembrane region" description="Helical" evidence="2">
    <location>
        <begin position="20"/>
        <end position="42"/>
    </location>
</feature>
<dbReference type="OrthoDB" id="5188560at2"/>
<keyword evidence="3" id="KW-0614">Plasmid</keyword>
<accession>A0A075JIF9</accession>